<accession>A0A8J4UDF4</accession>
<dbReference type="EMBL" id="QNUK01000043">
    <property type="protein sequence ID" value="KAF5905513.1"/>
    <property type="molecule type" value="Genomic_DNA"/>
</dbReference>
<dbReference type="Pfam" id="PF07686">
    <property type="entry name" value="V-set"/>
    <property type="match status" value="1"/>
</dbReference>
<dbReference type="InterPro" id="IPR013783">
    <property type="entry name" value="Ig-like_fold"/>
</dbReference>
<dbReference type="PANTHER" id="PTHR21063:SF4">
    <property type="entry name" value="CD48 ANTIGEN-RELATED"/>
    <property type="match status" value="1"/>
</dbReference>
<dbReference type="PANTHER" id="PTHR21063">
    <property type="entry name" value="LFA-3"/>
    <property type="match status" value="1"/>
</dbReference>
<comment type="caution">
    <text evidence="3">The sequence shown here is derived from an EMBL/GenBank/DDBJ whole genome shotgun (WGS) entry which is preliminary data.</text>
</comment>
<gene>
    <name evidence="3" type="ORF">DAT39_004736</name>
</gene>
<keyword evidence="1" id="KW-0472">Membrane</keyword>
<proteinExistence type="predicted"/>
<organism evidence="3 4">
    <name type="scientific">Clarias magur</name>
    <name type="common">Asian catfish</name>
    <name type="synonym">Macropteronotus magur</name>
    <dbReference type="NCBI Taxonomy" id="1594786"/>
    <lineage>
        <taxon>Eukaryota</taxon>
        <taxon>Metazoa</taxon>
        <taxon>Chordata</taxon>
        <taxon>Craniata</taxon>
        <taxon>Vertebrata</taxon>
        <taxon>Euteleostomi</taxon>
        <taxon>Actinopterygii</taxon>
        <taxon>Neopterygii</taxon>
        <taxon>Teleostei</taxon>
        <taxon>Ostariophysi</taxon>
        <taxon>Siluriformes</taxon>
        <taxon>Clariidae</taxon>
        <taxon>Clarias</taxon>
    </lineage>
</organism>
<dbReference type="Gene3D" id="2.60.40.10">
    <property type="entry name" value="Immunoglobulins"/>
    <property type="match status" value="2"/>
</dbReference>
<keyword evidence="4" id="KW-1185">Reference proteome</keyword>
<protein>
    <submittedName>
        <fullName evidence="3">Natural killer cell receptor 2B4-like isoform X3</fullName>
    </submittedName>
</protein>
<dbReference type="CDD" id="cd00096">
    <property type="entry name" value="Ig"/>
    <property type="match status" value="1"/>
</dbReference>
<sequence length="298" mass="33321">MMWNGEMFSRFSSTTGTTEELKTVCLLCAAGDETVTLQEVEGTNITLHTGITGIQSDAQILWFYGPEKAEKKILNSQVFEGRNVTQISERFKERLQLDRISGALTIRNISRNHSGVYLLHVINGGLSSRTFSVSVYVPVKTPVIINQRERQSVPPTEVCFLLCTVENGEDVTLSWYRGTERLNISNNTDLSVNLSLTLQIHNQDINTNTYTCVSANPVSNKTASPSITQLCDHHSDKSERSRILIPVLIPAVILALLLAVLVFLCVWRKKEKEKDEVSVKSEDLTYSDVELSTERVKA</sequence>
<keyword evidence="1" id="KW-0812">Transmembrane</keyword>
<dbReference type="InterPro" id="IPR007110">
    <property type="entry name" value="Ig-like_dom"/>
</dbReference>
<dbReference type="Proteomes" id="UP000727407">
    <property type="component" value="Unassembled WGS sequence"/>
</dbReference>
<evidence type="ECO:0000313" key="4">
    <source>
        <dbReference type="Proteomes" id="UP000727407"/>
    </source>
</evidence>
<evidence type="ECO:0000256" key="1">
    <source>
        <dbReference type="SAM" id="Phobius"/>
    </source>
</evidence>
<dbReference type="SUPFAM" id="SSF48726">
    <property type="entry name" value="Immunoglobulin"/>
    <property type="match status" value="2"/>
</dbReference>
<dbReference type="PROSITE" id="PS50835">
    <property type="entry name" value="IG_LIKE"/>
    <property type="match status" value="1"/>
</dbReference>
<dbReference type="InterPro" id="IPR013106">
    <property type="entry name" value="Ig_V-set"/>
</dbReference>
<evidence type="ECO:0000313" key="3">
    <source>
        <dbReference type="EMBL" id="KAF5905513.1"/>
    </source>
</evidence>
<feature type="domain" description="Ig-like" evidence="2">
    <location>
        <begin position="142"/>
        <end position="228"/>
    </location>
</feature>
<feature type="non-terminal residue" evidence="3">
    <location>
        <position position="298"/>
    </location>
</feature>
<keyword evidence="3" id="KW-0675">Receptor</keyword>
<name>A0A8J4UDF4_CLAMG</name>
<evidence type="ECO:0000259" key="2">
    <source>
        <dbReference type="PROSITE" id="PS50835"/>
    </source>
</evidence>
<dbReference type="OrthoDB" id="8741746at2759"/>
<feature type="transmembrane region" description="Helical" evidence="1">
    <location>
        <begin position="243"/>
        <end position="267"/>
    </location>
</feature>
<reference evidence="3" key="1">
    <citation type="submission" date="2020-07" db="EMBL/GenBank/DDBJ databases">
        <title>Clarias magur genome sequencing, assembly and annotation.</title>
        <authorList>
            <person name="Kushwaha B."/>
            <person name="Kumar R."/>
            <person name="Das P."/>
            <person name="Joshi C.G."/>
            <person name="Kumar D."/>
            <person name="Nagpure N.S."/>
            <person name="Pandey M."/>
            <person name="Agarwal S."/>
            <person name="Srivastava S."/>
            <person name="Singh M."/>
            <person name="Sahoo L."/>
            <person name="Jayasankar P."/>
            <person name="Meher P.K."/>
            <person name="Koringa P.G."/>
            <person name="Iquebal M.A."/>
            <person name="Das S.P."/>
            <person name="Bit A."/>
            <person name="Patnaik S."/>
            <person name="Patel N."/>
            <person name="Shah T.M."/>
            <person name="Hinsu A."/>
            <person name="Jena J.K."/>
        </authorList>
    </citation>
    <scope>NUCLEOTIDE SEQUENCE</scope>
    <source>
        <strain evidence="3">CIFAMagur01</strain>
        <tissue evidence="3">Testis</tissue>
    </source>
</reference>
<dbReference type="AlphaFoldDB" id="A0A8J4UDF4"/>
<dbReference type="InterPro" id="IPR036179">
    <property type="entry name" value="Ig-like_dom_sf"/>
</dbReference>
<dbReference type="InterPro" id="IPR013098">
    <property type="entry name" value="Ig_I-set"/>
</dbReference>
<keyword evidence="1" id="KW-1133">Transmembrane helix</keyword>
<dbReference type="Pfam" id="PF07679">
    <property type="entry name" value="I-set"/>
    <property type="match status" value="1"/>
</dbReference>